<accession>A0A143PQF0</accession>
<dbReference type="KEGG" id="abac:LuPra_04085"/>
<evidence type="ECO:0000313" key="1">
    <source>
        <dbReference type="EMBL" id="AMY10842.1"/>
    </source>
</evidence>
<organism evidence="1 2">
    <name type="scientific">Luteitalea pratensis</name>
    <dbReference type="NCBI Taxonomy" id="1855912"/>
    <lineage>
        <taxon>Bacteria</taxon>
        <taxon>Pseudomonadati</taxon>
        <taxon>Acidobacteriota</taxon>
        <taxon>Vicinamibacteria</taxon>
        <taxon>Vicinamibacterales</taxon>
        <taxon>Vicinamibacteraceae</taxon>
        <taxon>Luteitalea</taxon>
    </lineage>
</organism>
<dbReference type="RefSeq" id="WP_110172442.1">
    <property type="nucleotide sequence ID" value="NZ_CP015136.1"/>
</dbReference>
<evidence type="ECO:0000313" key="2">
    <source>
        <dbReference type="Proteomes" id="UP000076079"/>
    </source>
</evidence>
<dbReference type="OrthoDB" id="427878at2"/>
<name>A0A143PQF0_LUTPR</name>
<protein>
    <submittedName>
        <fullName evidence="1">Uncharacterized protein</fullName>
    </submittedName>
</protein>
<proteinExistence type="predicted"/>
<dbReference type="AlphaFoldDB" id="A0A143PQF0"/>
<sequence>MALEFQNLYRNPVWIALVYGDNGCGPTRFRKQGWWAVNPGQSRKLWDVDLRRVNRNASFYAQEFKNSGGATWDGTGNRWYRIRDVAFSQCYDDNTGCNQQPNFVGLDFQNADNGQHAFNGMVVTLGPSPGQVRRIGSVRID</sequence>
<reference evidence="1 2" key="1">
    <citation type="journal article" date="2016" name="Genome Announc.">
        <title>First Complete Genome Sequence of a Subdivision 6 Acidobacterium Strain.</title>
        <authorList>
            <person name="Huang S."/>
            <person name="Vieira S."/>
            <person name="Bunk B."/>
            <person name="Riedel T."/>
            <person name="Sproer C."/>
            <person name="Overmann J."/>
        </authorList>
    </citation>
    <scope>NUCLEOTIDE SEQUENCE [LARGE SCALE GENOMIC DNA]</scope>
    <source>
        <strain evidence="2">DSM 100886 HEG_-6_39</strain>
    </source>
</reference>
<dbReference type="EMBL" id="CP015136">
    <property type="protein sequence ID" value="AMY10842.1"/>
    <property type="molecule type" value="Genomic_DNA"/>
</dbReference>
<reference evidence="2" key="2">
    <citation type="submission" date="2016-04" db="EMBL/GenBank/DDBJ databases">
        <title>First Complete Genome Sequence of a Subdivision 6 Acidobacterium.</title>
        <authorList>
            <person name="Huang S."/>
            <person name="Vieira S."/>
            <person name="Bunk B."/>
            <person name="Riedel T."/>
            <person name="Sproeer C."/>
            <person name="Overmann J."/>
        </authorList>
    </citation>
    <scope>NUCLEOTIDE SEQUENCE [LARGE SCALE GENOMIC DNA]</scope>
    <source>
        <strain evidence="2">DSM 100886 HEG_-6_39</strain>
    </source>
</reference>
<gene>
    <name evidence="1" type="ORF">LuPra_04085</name>
</gene>
<keyword evidence="2" id="KW-1185">Reference proteome</keyword>
<dbReference type="Proteomes" id="UP000076079">
    <property type="component" value="Chromosome"/>
</dbReference>